<name>A0A7D4FX87_9BACT</name>
<evidence type="ECO:0000313" key="1">
    <source>
        <dbReference type="EMBL" id="QKH88294.1"/>
    </source>
</evidence>
<evidence type="ECO:0000313" key="2">
    <source>
        <dbReference type="Proteomes" id="UP000500843"/>
    </source>
</evidence>
<organism evidence="1 2">
    <name type="scientific">Prevotella melaninogenica</name>
    <dbReference type="NCBI Taxonomy" id="28132"/>
    <lineage>
        <taxon>Bacteria</taxon>
        <taxon>Pseudomonadati</taxon>
        <taxon>Bacteroidota</taxon>
        <taxon>Bacteroidia</taxon>
        <taxon>Bacteroidales</taxon>
        <taxon>Prevotellaceae</taxon>
        <taxon>Prevotella</taxon>
    </lineage>
</organism>
<protein>
    <submittedName>
        <fullName evidence="1">Uncharacterized protein</fullName>
    </submittedName>
</protein>
<accession>A0A7D4FX87</accession>
<proteinExistence type="predicted"/>
<gene>
    <name evidence="1" type="ORF">FIU21_04955</name>
</gene>
<dbReference type="Proteomes" id="UP000500843">
    <property type="component" value="Chromosome 1"/>
</dbReference>
<dbReference type="EMBL" id="CP054010">
    <property type="protein sequence ID" value="QKH88294.1"/>
    <property type="molecule type" value="Genomic_DNA"/>
</dbReference>
<reference evidence="1 2" key="1">
    <citation type="submission" date="2020-05" db="EMBL/GenBank/DDBJ databases">
        <title>FDA dAtabase for Regulatory Grade micrObial Sequences (FDA-ARGOS): Supporting development and validation of Infectious Disease Dx tests.</title>
        <authorList>
            <person name="Moreno J."/>
            <person name="Tallon L."/>
            <person name="Sadzewicz L."/>
            <person name="Zhao X."/>
            <person name="Vavikolanu K."/>
            <person name="Mehta A."/>
            <person name="Aluvathingal J."/>
            <person name="Nadendla S."/>
            <person name="Myers T."/>
            <person name="Yan Y."/>
            <person name="Sichtig H."/>
        </authorList>
    </citation>
    <scope>NUCLEOTIDE SEQUENCE [LARGE SCALE GENOMIC DNA]</scope>
    <source>
        <strain evidence="1 2">FDAARGOS_760</strain>
    </source>
</reference>
<sequence length="136" mass="16206">MRKKHYTRQRVQHQRKTKRRYPFDENTMMCELFRPEYFKRLDVLTDQLRPYLSNDVKTLRREKGLFLSTEGIKNVKRTWLYALIALMIAPGEQGESPLKVAKSIFFRYLSTSEHSNIRLSEPALKASVNKVLRKDN</sequence>
<dbReference type="AlphaFoldDB" id="A0A7D4FX87"/>
<dbReference type="RefSeq" id="WP_004360289.1">
    <property type="nucleotide sequence ID" value="NZ_CP054010.1"/>
</dbReference>